<keyword evidence="2" id="KW-1185">Reference proteome</keyword>
<gene>
    <name evidence="1" type="ORF">DSL64_27175</name>
</gene>
<comment type="caution">
    <text evidence="1">The sequence shown here is derived from an EMBL/GenBank/DDBJ whole genome shotgun (WGS) entry which is preliminary data.</text>
</comment>
<protein>
    <submittedName>
        <fullName evidence="1">Uncharacterized protein</fullName>
    </submittedName>
</protein>
<evidence type="ECO:0000313" key="2">
    <source>
        <dbReference type="Proteomes" id="UP000256373"/>
    </source>
</evidence>
<sequence length="85" mass="9571">MLYLTISPVVAANNYNVRSDKQTLGVSYLGEMGYKWISVFMVYYPDYISLKSSTWSGKGDKPGAGFIEGKRDRIGYISFGVKLDR</sequence>
<reference evidence="1 2" key="1">
    <citation type="submission" date="2018-07" db="EMBL/GenBank/DDBJ databases">
        <title>Dyadobacter roseus sp. nov., isolated from rose rhizosphere soil.</title>
        <authorList>
            <person name="Chen L."/>
        </authorList>
    </citation>
    <scope>NUCLEOTIDE SEQUENCE [LARGE SCALE GENOMIC DNA]</scope>
    <source>
        <strain evidence="1 2">RS19</strain>
    </source>
</reference>
<proteinExistence type="predicted"/>
<dbReference type="AlphaFoldDB" id="A0A3D8Y2V1"/>
<organism evidence="1 2">
    <name type="scientific">Dyadobacter luteus</name>
    <dbReference type="NCBI Taxonomy" id="2259619"/>
    <lineage>
        <taxon>Bacteria</taxon>
        <taxon>Pseudomonadati</taxon>
        <taxon>Bacteroidota</taxon>
        <taxon>Cytophagia</taxon>
        <taxon>Cytophagales</taxon>
        <taxon>Spirosomataceae</taxon>
        <taxon>Dyadobacter</taxon>
    </lineage>
</organism>
<dbReference type="OrthoDB" id="925846at2"/>
<name>A0A3D8Y2V1_9BACT</name>
<dbReference type="EMBL" id="QNUL01000041">
    <property type="protein sequence ID" value="REA56110.1"/>
    <property type="molecule type" value="Genomic_DNA"/>
</dbReference>
<dbReference type="RefSeq" id="WP_115834117.1">
    <property type="nucleotide sequence ID" value="NZ_QNUL01000041.1"/>
</dbReference>
<accession>A0A3D8Y2V1</accession>
<evidence type="ECO:0000313" key="1">
    <source>
        <dbReference type="EMBL" id="REA56110.1"/>
    </source>
</evidence>
<dbReference type="Proteomes" id="UP000256373">
    <property type="component" value="Unassembled WGS sequence"/>
</dbReference>